<dbReference type="PANTHER" id="PTHR30121">
    <property type="entry name" value="UNCHARACTERIZED PROTEIN YJGR-RELATED"/>
    <property type="match status" value="1"/>
</dbReference>
<dbReference type="InterPro" id="IPR051162">
    <property type="entry name" value="T4SS_component"/>
</dbReference>
<dbReference type="InterPro" id="IPR019476">
    <property type="entry name" value="T4SS_TraD_DNA-bd"/>
</dbReference>
<dbReference type="PATRIC" id="fig|1618350.3.peg.848"/>
<dbReference type="PANTHER" id="PTHR30121:SF11">
    <property type="entry name" value="AAA+ ATPASE DOMAIN-CONTAINING PROTEIN"/>
    <property type="match status" value="1"/>
</dbReference>
<evidence type="ECO:0000313" key="5">
    <source>
        <dbReference type="Proteomes" id="UP000034581"/>
    </source>
</evidence>
<evidence type="ECO:0000256" key="1">
    <source>
        <dbReference type="SAM" id="Phobius"/>
    </source>
</evidence>
<gene>
    <name evidence="4" type="ORF">UR67_C0006G0039</name>
</gene>
<keyword evidence="1" id="KW-0472">Membrane</keyword>
<proteinExistence type="predicted"/>
<evidence type="ECO:0000313" key="4">
    <source>
        <dbReference type="EMBL" id="KKP69472.1"/>
    </source>
</evidence>
<protein>
    <submittedName>
        <fullName evidence="4">Uncharacterized protein</fullName>
    </submittedName>
</protein>
<dbReference type="STRING" id="1618350.UR67_C0006G0039"/>
<dbReference type="Gene3D" id="3.40.50.300">
    <property type="entry name" value="P-loop containing nucleotide triphosphate hydrolases"/>
    <property type="match status" value="2"/>
</dbReference>
<dbReference type="Pfam" id="PF10412">
    <property type="entry name" value="TrwB_AAD_bind"/>
    <property type="match status" value="1"/>
</dbReference>
<dbReference type="InterPro" id="IPR058441">
    <property type="entry name" value="DUF8128"/>
</dbReference>
<feature type="domain" description="Type IV secretion system coupling protein TraD DNA-binding" evidence="2">
    <location>
        <begin position="382"/>
        <end position="696"/>
    </location>
</feature>
<feature type="transmembrane region" description="Helical" evidence="1">
    <location>
        <begin position="12"/>
        <end position="42"/>
    </location>
</feature>
<feature type="domain" description="DUF8128" evidence="3">
    <location>
        <begin position="57"/>
        <end position="343"/>
    </location>
</feature>
<dbReference type="EMBL" id="LBQB01000006">
    <property type="protein sequence ID" value="KKP69472.1"/>
    <property type="molecule type" value="Genomic_DNA"/>
</dbReference>
<dbReference type="SUPFAM" id="SSF52540">
    <property type="entry name" value="P-loop containing nucleoside triphosphate hydrolases"/>
    <property type="match status" value="1"/>
</dbReference>
<name>A0A0G0EQ55_UNCC3</name>
<accession>A0A0G0EQ55</accession>
<organism evidence="4 5">
    <name type="scientific">candidate division CPR3 bacterium GW2011_GWF2_35_18</name>
    <dbReference type="NCBI Taxonomy" id="1618350"/>
    <lineage>
        <taxon>Bacteria</taxon>
        <taxon>Bacteria division CPR3</taxon>
    </lineage>
</organism>
<keyword evidence="1" id="KW-0812">Transmembrane</keyword>
<dbReference type="CDD" id="cd01127">
    <property type="entry name" value="TrwB_TraG_TraD_VirD4"/>
    <property type="match status" value="1"/>
</dbReference>
<dbReference type="InterPro" id="IPR027417">
    <property type="entry name" value="P-loop_NTPase"/>
</dbReference>
<evidence type="ECO:0000259" key="3">
    <source>
        <dbReference type="Pfam" id="PF26449"/>
    </source>
</evidence>
<sequence length="787" mass="89528">MNLAITSFSSNQILFIIVITLLLLVFMLTLFLGGFAFISSFLKNLNRKQKSLSLICVKIQIPKGNEIEIEKAEQMFAGLYGIYQRGFAGAFSAQAVISFEIVARNKKIEFYVLVQKDIYNLVEKQIHSAYSEAEIEQIEFPNIFNHPGKVFFSELRFSNQPYFPIKKYKDLPNDSLNQITSAMSKLQEDEAMILQILISPVSDSWRGRGKRYVASVNARSQQTDSQGNLVPKVSVDTSLTQGVEEKVAKVGFETVIRIVSVGSNTQIARSNIDNLIGAFEQFRLPSYNGFLRRRFIFNKKKFARDFIYRYFPISGKRMILNTEELATIFHFPNKKVETPHIDWLLSKKAASPGFLPLEGLYLGKSKFRGVETKVFQTLPDRRRHTYIIGQTGVGKSEFLKSLAVQDIKEGKGVAFIDPHGDAVEDILTKIPPERAEDVIYFDPGDTERPMGLNILEAKSEDQKHLIVNSFIALLYKLYDPGHTGIMGPRLERAIRNVMLTAMSEEGNSMVEVLRLLISPEFAKEKVALVKDPLVKQYWTEELAQTSDFHKSETLGYFVSKFDRFVTEKLMRNIIGQSYSAFDFREVMDQSKILLVNLSKGKIGEENSNFLGLILVPRLLVAAMSRSADTTEEERKDFFLYVDEFQNFATPDFATILSEARKFRLSLVVANQYIAQMDEHVKNAIFGNVGTTVAFRVGVNDGEFMQNRFDPVFNKTDLMNIPVGNVYIQMLINGAPSSPFSMAVDWQHIMNTPKNKEVADMIKQLSRLKYGRDRDVVEAEIRMRAKLE</sequence>
<comment type="caution">
    <text evidence="4">The sequence shown here is derived from an EMBL/GenBank/DDBJ whole genome shotgun (WGS) entry which is preliminary data.</text>
</comment>
<dbReference type="Proteomes" id="UP000034581">
    <property type="component" value="Unassembled WGS sequence"/>
</dbReference>
<dbReference type="AlphaFoldDB" id="A0A0G0EQ55"/>
<keyword evidence="1" id="KW-1133">Transmembrane helix</keyword>
<dbReference type="Pfam" id="PF26449">
    <property type="entry name" value="DUF8128"/>
    <property type="match status" value="1"/>
</dbReference>
<evidence type="ECO:0000259" key="2">
    <source>
        <dbReference type="Pfam" id="PF10412"/>
    </source>
</evidence>
<reference evidence="4 5" key="1">
    <citation type="journal article" date="2015" name="Nature">
        <title>rRNA introns, odd ribosomes, and small enigmatic genomes across a large radiation of phyla.</title>
        <authorList>
            <person name="Brown C.T."/>
            <person name="Hug L.A."/>
            <person name="Thomas B.C."/>
            <person name="Sharon I."/>
            <person name="Castelle C.J."/>
            <person name="Singh A."/>
            <person name="Wilkins M.J."/>
            <person name="Williams K.H."/>
            <person name="Banfield J.F."/>
        </authorList>
    </citation>
    <scope>NUCLEOTIDE SEQUENCE [LARGE SCALE GENOMIC DNA]</scope>
</reference>